<evidence type="ECO:0008006" key="4">
    <source>
        <dbReference type="Google" id="ProtNLM"/>
    </source>
</evidence>
<dbReference type="PANTHER" id="PTHR42085:SF1">
    <property type="entry name" value="F-BOX DOMAIN-CONTAINING PROTEIN"/>
    <property type="match status" value="1"/>
</dbReference>
<proteinExistence type="predicted"/>
<dbReference type="GeneID" id="27333489"/>
<accession>A0A0D2BCK4</accession>
<evidence type="ECO:0000256" key="1">
    <source>
        <dbReference type="SAM" id="MobiDB-lite"/>
    </source>
</evidence>
<dbReference type="VEuPathDB" id="FungiDB:PV08_06406"/>
<sequence length="277" mass="32014">MAMPSDCAPPASAKNAEAREHQDTNHPSFRFLDLPLEIRSSIYGYFDRPQGKDERTTRESLMMVSVQVSTECSPIFFREMEFHIHKGERGSVQHFTNHFLASLPDYKLRNIRKLVYYVDEARGSNIRGTSGMVHLRRTLLQRIESLDSLEEVVIRTLHWIVFEQLLGLAEEEIVDADADEMWRQMCLIDPRWKRAEEGLIGDSCPLQSWNITRRMATDSEDGPGIVEIESSDDIDWEFDGRYAGMPERFFITNTYRKPQKIQTKTSEPAHTDVVEAV</sequence>
<dbReference type="OrthoDB" id="4121009at2759"/>
<protein>
    <recommendedName>
        <fullName evidence="4">F-box domain-containing protein</fullName>
    </recommendedName>
</protein>
<keyword evidence="3" id="KW-1185">Reference proteome</keyword>
<gene>
    <name evidence="2" type="ORF">PV08_06406</name>
</gene>
<organism evidence="2 3">
    <name type="scientific">Exophiala spinifera</name>
    <dbReference type="NCBI Taxonomy" id="91928"/>
    <lineage>
        <taxon>Eukaryota</taxon>
        <taxon>Fungi</taxon>
        <taxon>Dikarya</taxon>
        <taxon>Ascomycota</taxon>
        <taxon>Pezizomycotina</taxon>
        <taxon>Eurotiomycetes</taxon>
        <taxon>Chaetothyriomycetidae</taxon>
        <taxon>Chaetothyriales</taxon>
        <taxon>Herpotrichiellaceae</taxon>
        <taxon>Exophiala</taxon>
    </lineage>
</organism>
<feature type="region of interest" description="Disordered" evidence="1">
    <location>
        <begin position="1"/>
        <end position="24"/>
    </location>
</feature>
<dbReference type="PANTHER" id="PTHR42085">
    <property type="entry name" value="F-BOX DOMAIN-CONTAINING PROTEIN"/>
    <property type="match status" value="1"/>
</dbReference>
<dbReference type="HOGENOM" id="CLU_1004846_0_0_1"/>
<dbReference type="EMBL" id="KN847495">
    <property type="protein sequence ID" value="KIW16355.1"/>
    <property type="molecule type" value="Genomic_DNA"/>
</dbReference>
<dbReference type="InterPro" id="IPR038883">
    <property type="entry name" value="AN11006-like"/>
</dbReference>
<evidence type="ECO:0000313" key="2">
    <source>
        <dbReference type="EMBL" id="KIW16355.1"/>
    </source>
</evidence>
<evidence type="ECO:0000313" key="3">
    <source>
        <dbReference type="Proteomes" id="UP000053328"/>
    </source>
</evidence>
<dbReference type="AlphaFoldDB" id="A0A0D2BCK4"/>
<dbReference type="Proteomes" id="UP000053328">
    <property type="component" value="Unassembled WGS sequence"/>
</dbReference>
<reference evidence="2 3" key="1">
    <citation type="submission" date="2015-01" db="EMBL/GenBank/DDBJ databases">
        <title>The Genome Sequence of Exophiala spinifera CBS89968.</title>
        <authorList>
            <consortium name="The Broad Institute Genomics Platform"/>
            <person name="Cuomo C."/>
            <person name="de Hoog S."/>
            <person name="Gorbushina A."/>
            <person name="Stielow B."/>
            <person name="Teixiera M."/>
            <person name="Abouelleil A."/>
            <person name="Chapman S.B."/>
            <person name="Priest M."/>
            <person name="Young S.K."/>
            <person name="Wortman J."/>
            <person name="Nusbaum C."/>
            <person name="Birren B."/>
        </authorList>
    </citation>
    <scope>NUCLEOTIDE SEQUENCE [LARGE SCALE GENOMIC DNA]</scope>
    <source>
        <strain evidence="2 3">CBS 89968</strain>
    </source>
</reference>
<name>A0A0D2BCK4_9EURO</name>
<dbReference type="RefSeq" id="XP_016236571.1">
    <property type="nucleotide sequence ID" value="XM_016380744.1"/>
</dbReference>